<proteinExistence type="predicted"/>
<evidence type="ECO:0000256" key="1">
    <source>
        <dbReference type="SAM" id="MobiDB-lite"/>
    </source>
</evidence>
<dbReference type="EMBL" id="BPQB01000080">
    <property type="protein sequence ID" value="GJE97993.1"/>
    <property type="molecule type" value="Genomic_DNA"/>
</dbReference>
<dbReference type="AlphaFoldDB" id="A0A9P3LK08"/>
<dbReference type="Proteomes" id="UP000703269">
    <property type="component" value="Unassembled WGS sequence"/>
</dbReference>
<evidence type="ECO:0000313" key="3">
    <source>
        <dbReference type="EMBL" id="GJE97993.1"/>
    </source>
</evidence>
<name>A0A9P3LK08_9APHY</name>
<dbReference type="OrthoDB" id="2769307at2759"/>
<keyword evidence="2" id="KW-0732">Signal</keyword>
<comment type="caution">
    <text evidence="3">The sequence shown here is derived from an EMBL/GenBank/DDBJ whole genome shotgun (WGS) entry which is preliminary data.</text>
</comment>
<keyword evidence="4" id="KW-1185">Reference proteome</keyword>
<organism evidence="3 4">
    <name type="scientific">Phanerochaete sordida</name>
    <dbReference type="NCBI Taxonomy" id="48140"/>
    <lineage>
        <taxon>Eukaryota</taxon>
        <taxon>Fungi</taxon>
        <taxon>Dikarya</taxon>
        <taxon>Basidiomycota</taxon>
        <taxon>Agaricomycotina</taxon>
        <taxon>Agaricomycetes</taxon>
        <taxon>Polyporales</taxon>
        <taxon>Phanerochaetaceae</taxon>
        <taxon>Phanerochaete</taxon>
    </lineage>
</organism>
<evidence type="ECO:0000313" key="4">
    <source>
        <dbReference type="Proteomes" id="UP000703269"/>
    </source>
</evidence>
<feature type="signal peptide" evidence="2">
    <location>
        <begin position="1"/>
        <end position="18"/>
    </location>
</feature>
<feature type="region of interest" description="Disordered" evidence="1">
    <location>
        <begin position="24"/>
        <end position="44"/>
    </location>
</feature>
<feature type="chain" id="PRO_5040159207" evidence="2">
    <location>
        <begin position="19"/>
        <end position="172"/>
    </location>
</feature>
<accession>A0A9P3LK08</accession>
<reference evidence="3 4" key="1">
    <citation type="submission" date="2021-08" db="EMBL/GenBank/DDBJ databases">
        <title>Draft Genome Sequence of Phanerochaete sordida strain YK-624.</title>
        <authorList>
            <person name="Mori T."/>
            <person name="Dohra H."/>
            <person name="Suzuki T."/>
            <person name="Kawagishi H."/>
            <person name="Hirai H."/>
        </authorList>
    </citation>
    <scope>NUCLEOTIDE SEQUENCE [LARGE SCALE GENOMIC DNA]</scope>
    <source>
        <strain evidence="3 4">YK-624</strain>
    </source>
</reference>
<evidence type="ECO:0000256" key="2">
    <source>
        <dbReference type="SAM" id="SignalP"/>
    </source>
</evidence>
<gene>
    <name evidence="3" type="ORF">PsYK624_142150</name>
</gene>
<protein>
    <submittedName>
        <fullName evidence="3">Uncharacterized protein</fullName>
    </submittedName>
</protein>
<sequence length="172" mass="18294">MRFTSGLVLLVSALSVAALAPRAKRQTTPPSAGDDSGVIISPSDGTSVTAGDPFDFSVQNSPRYSSICHAPWTPVHVYLLAAKPTTADLNSTFGFSEYLYYFGDYILNLDGIPPPPNDPTAPPPPILTTPNLGTPFSGSTVYIAVVEELSQCDPLEDHADYALDSRALAYTE</sequence>